<organism evidence="2 3">
    <name type="scientific">Saccharopolyspora halophila</name>
    <dbReference type="NCBI Taxonomy" id="405551"/>
    <lineage>
        <taxon>Bacteria</taxon>
        <taxon>Bacillati</taxon>
        <taxon>Actinomycetota</taxon>
        <taxon>Actinomycetes</taxon>
        <taxon>Pseudonocardiales</taxon>
        <taxon>Pseudonocardiaceae</taxon>
        <taxon>Saccharopolyspora</taxon>
    </lineage>
</organism>
<protein>
    <submittedName>
        <fullName evidence="2">Uncharacterized protein</fullName>
    </submittedName>
</protein>
<accession>A0ABP5TZ10</accession>
<keyword evidence="1" id="KW-0812">Transmembrane</keyword>
<dbReference type="Proteomes" id="UP001501218">
    <property type="component" value="Unassembled WGS sequence"/>
</dbReference>
<sequence>MATPHHGAGTRITIDGTTLSIALVMLLVLATVMLSLFVLGP</sequence>
<dbReference type="RefSeq" id="WP_344137310.1">
    <property type="nucleotide sequence ID" value="NZ_BAAARA010000023.1"/>
</dbReference>
<keyword evidence="3" id="KW-1185">Reference proteome</keyword>
<evidence type="ECO:0000256" key="1">
    <source>
        <dbReference type="SAM" id="Phobius"/>
    </source>
</evidence>
<dbReference type="EMBL" id="BAAARA010000023">
    <property type="protein sequence ID" value="GAA2362348.1"/>
    <property type="molecule type" value="Genomic_DNA"/>
</dbReference>
<evidence type="ECO:0000313" key="2">
    <source>
        <dbReference type="EMBL" id="GAA2362348.1"/>
    </source>
</evidence>
<proteinExistence type="predicted"/>
<feature type="transmembrane region" description="Helical" evidence="1">
    <location>
        <begin position="20"/>
        <end position="39"/>
    </location>
</feature>
<name>A0ABP5TZ10_9PSEU</name>
<gene>
    <name evidence="2" type="ORF">GCM10009854_47500</name>
</gene>
<keyword evidence="1" id="KW-1133">Transmembrane helix</keyword>
<evidence type="ECO:0000313" key="3">
    <source>
        <dbReference type="Proteomes" id="UP001501218"/>
    </source>
</evidence>
<reference evidence="3" key="1">
    <citation type="journal article" date="2019" name="Int. J. Syst. Evol. Microbiol.">
        <title>The Global Catalogue of Microorganisms (GCM) 10K type strain sequencing project: providing services to taxonomists for standard genome sequencing and annotation.</title>
        <authorList>
            <consortium name="The Broad Institute Genomics Platform"/>
            <consortium name="The Broad Institute Genome Sequencing Center for Infectious Disease"/>
            <person name="Wu L."/>
            <person name="Ma J."/>
        </authorList>
    </citation>
    <scope>NUCLEOTIDE SEQUENCE [LARGE SCALE GENOMIC DNA]</scope>
    <source>
        <strain evidence="3">JCM 16221</strain>
    </source>
</reference>
<comment type="caution">
    <text evidence="2">The sequence shown here is derived from an EMBL/GenBank/DDBJ whole genome shotgun (WGS) entry which is preliminary data.</text>
</comment>
<keyword evidence="1" id="KW-0472">Membrane</keyword>